<protein>
    <recommendedName>
        <fullName evidence="4">Type 1 fimbrial protein</fullName>
    </recommendedName>
</protein>
<dbReference type="EMBL" id="AFWH01000018">
    <property type="protein sequence ID" value="EGU51369.1"/>
    <property type="molecule type" value="Genomic_DNA"/>
</dbReference>
<sequence>MKYLSSLLLLISVSAMAESEFNKPLNDISEVKSKPVSGQITFKGRIMQEPCALDVRNFSAKSQQKTNGCVEYTAEKIEIINKHSIESSSVLLVSYI</sequence>
<comment type="caution">
    <text evidence="2">The sequence shown here is derived from an EMBL/GenBank/DDBJ whole genome shotgun (WGS) entry which is preliminary data.</text>
</comment>
<proteinExistence type="predicted"/>
<dbReference type="OrthoDB" id="9934777at2"/>
<evidence type="ECO:0000313" key="2">
    <source>
        <dbReference type="EMBL" id="EGU51369.1"/>
    </source>
</evidence>
<organism evidence="2 3">
    <name type="scientific">Vibrio orientalis CIP 102891 = ATCC 33934</name>
    <dbReference type="NCBI Taxonomy" id="675816"/>
    <lineage>
        <taxon>Bacteria</taxon>
        <taxon>Pseudomonadati</taxon>
        <taxon>Pseudomonadota</taxon>
        <taxon>Gammaproteobacteria</taxon>
        <taxon>Vibrionales</taxon>
        <taxon>Vibrionaceae</taxon>
        <taxon>Vibrio</taxon>
        <taxon>Vibrio oreintalis group</taxon>
    </lineage>
</organism>
<evidence type="ECO:0000313" key="3">
    <source>
        <dbReference type="Proteomes" id="UP000002817"/>
    </source>
</evidence>
<evidence type="ECO:0000256" key="1">
    <source>
        <dbReference type="SAM" id="SignalP"/>
    </source>
</evidence>
<reference evidence="2 3" key="1">
    <citation type="journal article" date="2012" name="Int. J. Syst. Evol. Microbiol.">
        <title>Vibrio caribbeanicus sp. nov., isolated from the marine sponge Scleritoderma cyanea.</title>
        <authorList>
            <person name="Hoffmann M."/>
            <person name="Monday S.R."/>
            <person name="Allard M.W."/>
            <person name="Strain E.A."/>
            <person name="Whittaker P."/>
            <person name="Naum M."/>
            <person name="McCarthy P.J."/>
            <person name="Lopez J.V."/>
            <person name="Fischer M."/>
            <person name="Brown E.W."/>
        </authorList>
    </citation>
    <scope>NUCLEOTIDE SEQUENCE [LARGE SCALE GENOMIC DNA]</scope>
    <source>
        <strain evidence="3">CIP 102891 / ATCC 33934</strain>
    </source>
</reference>
<keyword evidence="1" id="KW-0732">Signal</keyword>
<dbReference type="AlphaFoldDB" id="F9SRE5"/>
<evidence type="ECO:0008006" key="4">
    <source>
        <dbReference type="Google" id="ProtNLM"/>
    </source>
</evidence>
<dbReference type="RefSeq" id="WP_004417027.1">
    <property type="nucleotide sequence ID" value="NZ_ACZV01000004.1"/>
</dbReference>
<name>F9SRE5_VIBOR</name>
<feature type="signal peptide" evidence="1">
    <location>
        <begin position="1"/>
        <end position="17"/>
    </location>
</feature>
<dbReference type="Proteomes" id="UP000002817">
    <property type="component" value="Unassembled WGS sequence"/>
</dbReference>
<accession>F9SRE5</accession>
<gene>
    <name evidence="2" type="ORF">VIOR3934_20891</name>
</gene>
<feature type="chain" id="PRO_5003388067" description="Type 1 fimbrial protein" evidence="1">
    <location>
        <begin position="18"/>
        <end position="96"/>
    </location>
</feature>